<reference evidence="1" key="1">
    <citation type="submission" date="2014-09" db="EMBL/GenBank/DDBJ databases">
        <authorList>
            <person name="Magalhaes I.L.F."/>
            <person name="Oliveira U."/>
            <person name="Santos F.R."/>
            <person name="Vidigal T.H.D.A."/>
            <person name="Brescovit A.D."/>
            <person name="Santos A.J."/>
        </authorList>
    </citation>
    <scope>NUCLEOTIDE SEQUENCE</scope>
    <source>
        <tissue evidence="1">Shoot tissue taken approximately 20 cm above the soil surface</tissue>
    </source>
</reference>
<evidence type="ECO:0000313" key="1">
    <source>
        <dbReference type="EMBL" id="JAD98977.1"/>
    </source>
</evidence>
<protein>
    <submittedName>
        <fullName evidence="1">Uncharacterized protein</fullName>
    </submittedName>
</protein>
<reference evidence="1" key="2">
    <citation type="journal article" date="2015" name="Data Brief">
        <title>Shoot transcriptome of the giant reed, Arundo donax.</title>
        <authorList>
            <person name="Barrero R.A."/>
            <person name="Guerrero F.D."/>
            <person name="Moolhuijzen P."/>
            <person name="Goolsby J.A."/>
            <person name="Tidwell J."/>
            <person name="Bellgard S.E."/>
            <person name="Bellgard M.I."/>
        </authorList>
    </citation>
    <scope>NUCLEOTIDE SEQUENCE</scope>
    <source>
        <tissue evidence="1">Shoot tissue taken approximately 20 cm above the soil surface</tissue>
    </source>
</reference>
<accession>A0A0A9ESH0</accession>
<sequence>MAFVQQHHITPPY</sequence>
<dbReference type="EMBL" id="GBRH01198918">
    <property type="protein sequence ID" value="JAD98977.1"/>
    <property type="molecule type" value="Transcribed_RNA"/>
</dbReference>
<name>A0A0A9ESH0_ARUDO</name>
<proteinExistence type="predicted"/>
<organism evidence="1">
    <name type="scientific">Arundo donax</name>
    <name type="common">Giant reed</name>
    <name type="synonym">Donax arundinaceus</name>
    <dbReference type="NCBI Taxonomy" id="35708"/>
    <lineage>
        <taxon>Eukaryota</taxon>
        <taxon>Viridiplantae</taxon>
        <taxon>Streptophyta</taxon>
        <taxon>Embryophyta</taxon>
        <taxon>Tracheophyta</taxon>
        <taxon>Spermatophyta</taxon>
        <taxon>Magnoliopsida</taxon>
        <taxon>Liliopsida</taxon>
        <taxon>Poales</taxon>
        <taxon>Poaceae</taxon>
        <taxon>PACMAD clade</taxon>
        <taxon>Arundinoideae</taxon>
        <taxon>Arundineae</taxon>
        <taxon>Arundo</taxon>
    </lineage>
</organism>